<feature type="domain" description="Peptidase M26 N-terminal" evidence="5">
    <location>
        <begin position="465"/>
        <end position="693"/>
    </location>
</feature>
<dbReference type="GO" id="GO:0004222">
    <property type="term" value="F:metalloendopeptidase activity"/>
    <property type="evidence" value="ECO:0007669"/>
    <property type="project" value="InterPro"/>
</dbReference>
<dbReference type="RefSeq" id="WP_143333240.1">
    <property type="nucleotide sequence ID" value="NZ_CP041626.1"/>
</dbReference>
<dbReference type="KEGG" id="dpm:FNV33_03065"/>
<evidence type="ECO:0000259" key="4">
    <source>
        <dbReference type="Pfam" id="PF04650"/>
    </source>
</evidence>
<dbReference type="InterPro" id="IPR005877">
    <property type="entry name" value="YSIRK_signal_dom"/>
</dbReference>
<dbReference type="Pfam" id="PF05342">
    <property type="entry name" value="Peptidase_M26_N"/>
    <property type="match status" value="1"/>
</dbReference>
<proteinExistence type="predicted"/>
<protein>
    <submittedName>
        <fullName evidence="7">YSIRK-type signal peptide-containing protein</fullName>
    </submittedName>
</protein>
<feature type="domain" description="Peptidase M26 C-terminal" evidence="6">
    <location>
        <begin position="1001"/>
        <end position="1717"/>
    </location>
</feature>
<dbReference type="NCBIfam" id="TIGR01168">
    <property type="entry name" value="YSIRK_signal"/>
    <property type="match status" value="1"/>
</dbReference>
<dbReference type="GO" id="GO:0005576">
    <property type="term" value="C:extracellular region"/>
    <property type="evidence" value="ECO:0007669"/>
    <property type="project" value="InterPro"/>
</dbReference>
<dbReference type="EMBL" id="CP041626">
    <property type="protein sequence ID" value="QDO91078.1"/>
    <property type="molecule type" value="Genomic_DNA"/>
</dbReference>
<gene>
    <name evidence="7" type="ORF">FNV33_03065</name>
</gene>
<sequence>MVSKNNKKELFCKQVNQAKRYTLKKLSVGVASVAIGVIAFLSHSQSVSADELTSNEMSELTQENLVRSRVFSNPDDFAEENLGDYYVRSKYSDEAIVKDFDEKSDENEIQGKFIKPKQYDNSSLIVEEPTTPIVTQTHVETNELPQGEVSGLDYNTPYTKEKLSKANTVNEPQELEKEVDEYLEQLENAKVQDYREATIKYITFGTDPDLKQEQINYYVNAINSVTSDINFQTKIDEILNLRQAEKLLEKAKKSETFREKRLKEIQFLLKGVTNDSVQDKKDAIFEELNKLERKQNPLRSDNKENKPEDSFGSTREEISKELAQLTTKFNNLEVDTSGKRIATDEYKTLYNHVDTLLAKWEELASTEAGKSTARGTRDILKNFTADGTALHKLEDTFESKREEVSKGLAQLTIKFNNLEVDSSGKRITTDEYKALYNRVDKLLAKWEELASTEAGKSTARGTRDLLKNYTADGTTKKIELKSIEGTTLVKREANGELIELSQLREAPEDVSNYFIKAKMAHLKDVMMPVESIKEVTIDGQNVYEVTARAAELVHKVDGAYKEGTVLYMNKYQAPHGEVYYDFGDLIKAMQANLGGTFQLGRTISAGEVAKLGHKSYVSGQFTGQLIGTRNGKRYSITDLKHPLFERINHGTVRDIDFKDVHIVYPDSSYGDNIATVAHELKNRGVIKNVNITGYIEGRDNVSGFVNYVNSQSRIENVSFQGRIKSVGGNSVSGGIAGENREALVTRAYVDAQMDMHRSNDSSLLVGIIRSNPNGSSAEIWGKVSHSVVKGHIRANIRNKLAAIATSAWGYGNVEEIVSYATVQNGYELFGSDGQLADGSPQYQLIRKLYGVQGVSSGTIQGEDKRFKRLSTEEANKKVADYSITAMSLISQGTPAEELNRRDSYEGAQGYQAQHAGLYQLVEKLQPFYNREWIVKEANQLIESNKVPSWVGTKTVQAIVPMKDKQFVMDSGEMNRVMLHFTDGTKVEYSLSKGRSFGETGIREYTIDELGIRYTPNRLVTQYDDIVNSLSDELKQVELYTPDMYQLLKINEDTDQKKADRVKRLFLDEVFEQTKRDLPQIMNKLIQNEGVMLAKSEAVVNAIRDKVSTHSKQIMMALTYLNRYYGINFGDYNVKELMMFMPEFYSGQGGSLIDRLIKLGSSSEYHLSGQRTHEFFNRHFSQGVGGNLLQFLNYNRKLLTNFSQMNDWFADATKDTIRLVERQSLLKEIQDKQAKYRAYDNLSHSYYHKMILPLLNLREAKMFLISTYSSLTFGSEAKRNLSTEQLIKEINKSGDRKRDFLDAWYTLANKETKNRLIKDRVTPTWEGFGVHGRGWINQFGYDNKGQAYAPAREFYNVVGQYYGNNGVGAYANGTLINFVAYDYLGEGGHSVWTHEMTHNYDGAVFLGGPGRRSGVGAEAYAQGMLQVPANSAGYGSLGINLTFSRPQDGNQIYNNDPKRFKSQEMFDRYMRGYNDALMMLDYLEGEAAIKEGQPTMKHWFKKMDKNLRKNGQIDRVRQLNNQDWSTMTIKSVDDLVDHQLMTRHGLGDGTYDMSNGWSTYVTIDYLAGIYGGGDNSVGAPGAAMFKHNTFRIWGYYGYERGFVGYASNKYKGASRQAGHAELSDNFAMQQISNGAHQSIESFKKAYFAEVMNTLKTHGMIDIEIDGVQYNSYNSLAEKFTQTVQADMKAKNHNRTRAFKDKLFKALLYKTDNFQSSIFKG</sequence>
<keyword evidence="2" id="KW-0378">Hydrolase</keyword>
<name>A0A516GHU3_9LACT</name>
<keyword evidence="1" id="KW-0732">Signal</keyword>
<dbReference type="InterPro" id="IPR011505">
    <property type="entry name" value="Peptidase_M26_C_dom"/>
</dbReference>
<evidence type="ECO:0000313" key="7">
    <source>
        <dbReference type="EMBL" id="QDO91078.1"/>
    </source>
</evidence>
<evidence type="ECO:0000259" key="5">
    <source>
        <dbReference type="Pfam" id="PF05342"/>
    </source>
</evidence>
<reference evidence="7 8" key="1">
    <citation type="submission" date="2019-07" db="EMBL/GenBank/DDBJ databases">
        <title>Genome assembly of a nasal isolate of Dolosigranulum pigrum from a chronic sinusitis patient.</title>
        <authorList>
            <person name="Baig S."/>
            <person name="Overballe-Petersen S."/>
            <person name="Kaspar U."/>
            <person name="Rendboe A."/>
            <person name="de Man T."/>
            <person name="Liu C."/>
            <person name="Price L.B."/>
            <person name="Stegger M."/>
            <person name="Becker K."/>
            <person name="Skytt Andersen P."/>
        </authorList>
    </citation>
    <scope>NUCLEOTIDE SEQUENCE [LARGE SCALE GENOMIC DNA]</scope>
    <source>
        <strain evidence="7 8">83VPs-KB5</strain>
    </source>
</reference>
<feature type="domain" description="YSIRK Gram-positive signal peptide" evidence="4">
    <location>
        <begin position="20"/>
        <end position="40"/>
    </location>
</feature>
<evidence type="ECO:0000256" key="1">
    <source>
        <dbReference type="ARBA" id="ARBA00022729"/>
    </source>
</evidence>
<evidence type="ECO:0000313" key="8">
    <source>
        <dbReference type="Proteomes" id="UP000315953"/>
    </source>
</evidence>
<feature type="region of interest" description="Disordered" evidence="3">
    <location>
        <begin position="295"/>
        <end position="316"/>
    </location>
</feature>
<evidence type="ECO:0000259" key="6">
    <source>
        <dbReference type="Pfam" id="PF07580"/>
    </source>
</evidence>
<dbReference type="Pfam" id="PF07580">
    <property type="entry name" value="Peptidase_M26_C"/>
    <property type="match status" value="1"/>
</dbReference>
<dbReference type="GO" id="GO:0016020">
    <property type="term" value="C:membrane"/>
    <property type="evidence" value="ECO:0007669"/>
    <property type="project" value="InterPro"/>
</dbReference>
<dbReference type="InterPro" id="IPR008006">
    <property type="entry name" value="Peptidase_M26_N_dom"/>
</dbReference>
<dbReference type="Proteomes" id="UP000315953">
    <property type="component" value="Chromosome"/>
</dbReference>
<dbReference type="GO" id="GO:0008270">
    <property type="term" value="F:zinc ion binding"/>
    <property type="evidence" value="ECO:0007669"/>
    <property type="project" value="InterPro"/>
</dbReference>
<accession>A0A516GHU3</accession>
<dbReference type="Pfam" id="PF04650">
    <property type="entry name" value="YSIRK_signal"/>
    <property type="match status" value="1"/>
</dbReference>
<organism evidence="7 8">
    <name type="scientific">Dolosigranulum pigrum</name>
    <dbReference type="NCBI Taxonomy" id="29394"/>
    <lineage>
        <taxon>Bacteria</taxon>
        <taxon>Bacillati</taxon>
        <taxon>Bacillota</taxon>
        <taxon>Bacilli</taxon>
        <taxon>Lactobacillales</taxon>
        <taxon>Carnobacteriaceae</taxon>
        <taxon>Dolosigranulum</taxon>
    </lineage>
</organism>
<evidence type="ECO:0000256" key="2">
    <source>
        <dbReference type="ARBA" id="ARBA00022801"/>
    </source>
</evidence>
<evidence type="ECO:0000256" key="3">
    <source>
        <dbReference type="SAM" id="MobiDB-lite"/>
    </source>
</evidence>